<evidence type="ECO:0000256" key="4">
    <source>
        <dbReference type="ARBA" id="ARBA00022679"/>
    </source>
</evidence>
<comment type="caution">
    <text evidence="6">The sequence shown here is derived from an EMBL/GenBank/DDBJ whole genome shotgun (WGS) entry which is preliminary data.</text>
</comment>
<dbReference type="PANTHER" id="PTHR43179:SF12">
    <property type="entry name" value="GALACTOFURANOSYLTRANSFERASE GLFT2"/>
    <property type="match status" value="1"/>
</dbReference>
<evidence type="ECO:0000256" key="3">
    <source>
        <dbReference type="ARBA" id="ARBA00022676"/>
    </source>
</evidence>
<accession>A0A3P1V791</accession>
<keyword evidence="4 6" id="KW-0808">Transferase</keyword>
<dbReference type="GO" id="GO:0016757">
    <property type="term" value="F:glycosyltransferase activity"/>
    <property type="evidence" value="ECO:0007669"/>
    <property type="project" value="UniProtKB-KW"/>
</dbReference>
<dbReference type="InterPro" id="IPR029044">
    <property type="entry name" value="Nucleotide-diphossugar_trans"/>
</dbReference>
<feature type="domain" description="Glycosyltransferase 2-like" evidence="5">
    <location>
        <begin position="40"/>
        <end position="181"/>
    </location>
</feature>
<organism evidence="6 7">
    <name type="scientific">Actinomyces bowdenii</name>
    <dbReference type="NCBI Taxonomy" id="131109"/>
    <lineage>
        <taxon>Bacteria</taxon>
        <taxon>Bacillati</taxon>
        <taxon>Actinomycetota</taxon>
        <taxon>Actinomycetes</taxon>
        <taxon>Actinomycetales</taxon>
        <taxon>Actinomycetaceae</taxon>
        <taxon>Actinomyces</taxon>
    </lineage>
</organism>
<evidence type="ECO:0000313" key="7">
    <source>
        <dbReference type="Proteomes" id="UP000271272"/>
    </source>
</evidence>
<reference evidence="6 7" key="1">
    <citation type="submission" date="2018-11" db="EMBL/GenBank/DDBJ databases">
        <title>Genomes From Bacteria Associated with the Canine Oral Cavity: a Test Case for Automated Genome-Based Taxonomic Assignment.</title>
        <authorList>
            <person name="Coil D.A."/>
            <person name="Jospin G."/>
            <person name="Darling A.E."/>
            <person name="Wallis C."/>
            <person name="Davis I.J."/>
            <person name="Harris S."/>
            <person name="Eisen J.A."/>
            <person name="Holcombe L.J."/>
            <person name="O'Flynn C."/>
        </authorList>
    </citation>
    <scope>NUCLEOTIDE SEQUENCE [LARGE SCALE GENOMIC DNA]</scope>
    <source>
        <strain evidence="6 7">OH5050</strain>
    </source>
</reference>
<gene>
    <name evidence="6" type="ORF">EII10_06630</name>
</gene>
<evidence type="ECO:0000259" key="5">
    <source>
        <dbReference type="Pfam" id="PF00535"/>
    </source>
</evidence>
<keyword evidence="3" id="KW-0328">Glycosyltransferase</keyword>
<name>A0A3P1V791_9ACTO</name>
<proteinExistence type="inferred from homology"/>
<dbReference type="CDD" id="cd00761">
    <property type="entry name" value="Glyco_tranf_GTA_type"/>
    <property type="match status" value="1"/>
</dbReference>
<comment type="pathway">
    <text evidence="1">Cell wall biogenesis; cell wall polysaccharide biosynthesis.</text>
</comment>
<dbReference type="AlphaFoldDB" id="A0A3P1V791"/>
<protein>
    <submittedName>
        <fullName evidence="6">Glycosyltransferase family 2 protein</fullName>
    </submittedName>
</protein>
<dbReference type="OrthoDB" id="3180470at2"/>
<dbReference type="SUPFAM" id="SSF53448">
    <property type="entry name" value="Nucleotide-diphospho-sugar transferases"/>
    <property type="match status" value="1"/>
</dbReference>
<keyword evidence="7" id="KW-1185">Reference proteome</keyword>
<evidence type="ECO:0000256" key="1">
    <source>
        <dbReference type="ARBA" id="ARBA00004776"/>
    </source>
</evidence>
<comment type="similarity">
    <text evidence="2">Belongs to the glycosyltransferase 2 family.</text>
</comment>
<dbReference type="Pfam" id="PF00535">
    <property type="entry name" value="Glycos_transf_2"/>
    <property type="match status" value="1"/>
</dbReference>
<dbReference type="InterPro" id="IPR001173">
    <property type="entry name" value="Glyco_trans_2-like"/>
</dbReference>
<dbReference type="PANTHER" id="PTHR43179">
    <property type="entry name" value="RHAMNOSYLTRANSFERASE WBBL"/>
    <property type="match status" value="1"/>
</dbReference>
<evidence type="ECO:0000256" key="2">
    <source>
        <dbReference type="ARBA" id="ARBA00006739"/>
    </source>
</evidence>
<sequence>MVVGAWGLQVREYGRPRAGSAPPAAEQGRAEAVPPARSLTIAIPTFQRPEQLARALGGVLDQAGPIAGQGPLSIEVLVIDNDPQASGRPAAAAARAGAGEGRGVAVRYVVEDRPGVAAVRNRALDEASARDLLVFIDDDEEPEPGWLEALLGLHARRGCQAVAGPVIPAYEREPEPWVAQGGFFVRRTWPTGTRRPVAASNCLLLDLRFVRRMGLRFDEAFGATGGEDTLFTRALSACGGRILWCDEARVRDHVPASRLDRDWILRRQASHAATAVRVELALAQGDHRSRAAIRARAGLGGAARLGLGLARSAAGTLLGSPRHAARGARLAARGRGMIGAGLGRAGHREYGRPSSA</sequence>
<evidence type="ECO:0000313" key="6">
    <source>
        <dbReference type="EMBL" id="RRD29370.1"/>
    </source>
</evidence>
<dbReference type="Gene3D" id="3.90.550.10">
    <property type="entry name" value="Spore Coat Polysaccharide Biosynthesis Protein SpsA, Chain A"/>
    <property type="match status" value="1"/>
</dbReference>
<dbReference type="EMBL" id="RQZC01000008">
    <property type="protein sequence ID" value="RRD29370.1"/>
    <property type="molecule type" value="Genomic_DNA"/>
</dbReference>
<dbReference type="Proteomes" id="UP000271272">
    <property type="component" value="Unassembled WGS sequence"/>
</dbReference>